<protein>
    <submittedName>
        <fullName evidence="2">Uncharacterized protein</fullName>
    </submittedName>
</protein>
<feature type="compositionally biased region" description="Low complexity" evidence="1">
    <location>
        <begin position="312"/>
        <end position="328"/>
    </location>
</feature>
<reference evidence="2" key="1">
    <citation type="journal article" date="2022" name="bioRxiv">
        <title>Genomics of Preaxostyla Flagellates Illuminates Evolutionary Transitions and the Path Towards Mitochondrial Loss.</title>
        <authorList>
            <person name="Novak L.V.F."/>
            <person name="Treitli S.C."/>
            <person name="Pyrih J."/>
            <person name="Halakuc P."/>
            <person name="Pipaliya S.V."/>
            <person name="Vacek V."/>
            <person name="Brzon O."/>
            <person name="Soukal P."/>
            <person name="Eme L."/>
            <person name="Dacks J.B."/>
            <person name="Karnkowska A."/>
            <person name="Elias M."/>
            <person name="Hampl V."/>
        </authorList>
    </citation>
    <scope>NUCLEOTIDE SEQUENCE</scope>
    <source>
        <strain evidence="2">RCP-MX</strain>
    </source>
</reference>
<organism evidence="2 3">
    <name type="scientific">Paratrimastix pyriformis</name>
    <dbReference type="NCBI Taxonomy" id="342808"/>
    <lineage>
        <taxon>Eukaryota</taxon>
        <taxon>Metamonada</taxon>
        <taxon>Preaxostyla</taxon>
        <taxon>Paratrimastigidae</taxon>
        <taxon>Paratrimastix</taxon>
    </lineage>
</organism>
<feature type="region of interest" description="Disordered" evidence="1">
    <location>
        <begin position="411"/>
        <end position="653"/>
    </location>
</feature>
<feature type="region of interest" description="Disordered" evidence="1">
    <location>
        <begin position="296"/>
        <end position="336"/>
    </location>
</feature>
<feature type="compositionally biased region" description="Low complexity" evidence="1">
    <location>
        <begin position="548"/>
        <end position="571"/>
    </location>
</feature>
<feature type="compositionally biased region" description="Polar residues" evidence="1">
    <location>
        <begin position="412"/>
        <end position="425"/>
    </location>
</feature>
<comment type="caution">
    <text evidence="2">The sequence shown here is derived from an EMBL/GenBank/DDBJ whole genome shotgun (WGS) entry which is preliminary data.</text>
</comment>
<keyword evidence="3" id="KW-1185">Reference proteome</keyword>
<feature type="compositionally biased region" description="Low complexity" evidence="1">
    <location>
        <begin position="448"/>
        <end position="476"/>
    </location>
</feature>
<proteinExistence type="predicted"/>
<dbReference type="Proteomes" id="UP001141327">
    <property type="component" value="Unassembled WGS sequence"/>
</dbReference>
<feature type="compositionally biased region" description="Pro residues" evidence="1">
    <location>
        <begin position="301"/>
        <end position="311"/>
    </location>
</feature>
<gene>
    <name evidence="2" type="ORF">PAPYR_5795</name>
</gene>
<dbReference type="EMBL" id="JAPMOS010000029">
    <property type="protein sequence ID" value="KAJ4458410.1"/>
    <property type="molecule type" value="Genomic_DNA"/>
</dbReference>
<sequence>MGDQPEDILPEITRELELHKQLQSQLGDQLNAALQRKMTLIESSPDLNDPDKKLAMEEVEKKLELLSQQITSSQRCISSLTRALDEVTQFQDHKKIDVEQELASLTLQQMRSQQYPTEVAAMQYLDTLTETLSFLEARYQEGLQGALQELLALVGYAQKNHLARSGQRNGDAAAPQPDPPCALLYQFPNVQIRPDDVTRAENLAGRIKMHLGLLQQHSLATSPEGTAAPLSVGLTDFWRSQTQKFQAEAEESTAFLEACNKKCAKLLGETQSALVRDLTALRADATHLAGTLDTTYVARMSPPPPPPPPPAAAAAPSGPAAESANPESCSPPPRHYHAYYQRDRQTLSQYAGILEPGTRSPPPEGTAATGSPPPTRGEAPRTPPKVPGFTPPRVSPLSQLMQVVSISPRYATPTSPVITPGSANPTVHPGLTPPAKSPPAPPKEPHQAHQPTPAQPDGEAPLSARSSRSSLRSAPAGGPPPAIRMTKTQQLRAQRNQQQAASRNAALETEAAAKAGKLVPRAPMRTPAPVDLADFADLSLDDDEAEPAKPAAPQASLAAVGTALQQAALAAPSSSSMRRITPEMFAQATKPQPSAAPMPKPAPAAPPKSEPLDDDPFAGISFDDLPGAEETGPPKAGTQPNKGLADSLGDISF</sequence>
<evidence type="ECO:0000313" key="2">
    <source>
        <dbReference type="EMBL" id="KAJ4458410.1"/>
    </source>
</evidence>
<feature type="compositionally biased region" description="Pro residues" evidence="1">
    <location>
        <begin position="371"/>
        <end position="394"/>
    </location>
</feature>
<feature type="region of interest" description="Disordered" evidence="1">
    <location>
        <begin position="353"/>
        <end position="396"/>
    </location>
</feature>
<evidence type="ECO:0000313" key="3">
    <source>
        <dbReference type="Proteomes" id="UP001141327"/>
    </source>
</evidence>
<feature type="compositionally biased region" description="Pro residues" evidence="1">
    <location>
        <begin position="431"/>
        <end position="442"/>
    </location>
</feature>
<feature type="compositionally biased region" description="Low complexity" evidence="1">
    <location>
        <begin position="489"/>
        <end position="515"/>
    </location>
</feature>
<accession>A0ABQ8UGN1</accession>
<evidence type="ECO:0000256" key="1">
    <source>
        <dbReference type="SAM" id="MobiDB-lite"/>
    </source>
</evidence>
<feature type="compositionally biased region" description="Pro residues" evidence="1">
    <location>
        <begin position="594"/>
        <end position="609"/>
    </location>
</feature>
<name>A0ABQ8UGN1_9EUKA</name>